<evidence type="ECO:0000313" key="2">
    <source>
        <dbReference type="Proteomes" id="UP000192678"/>
    </source>
</evidence>
<proteinExistence type="predicted"/>
<evidence type="ECO:0008006" key="3">
    <source>
        <dbReference type="Google" id="ProtNLM"/>
    </source>
</evidence>
<organism evidence="1 2">
    <name type="scientific">Pedobacter nyackensis</name>
    <dbReference type="NCBI Taxonomy" id="475255"/>
    <lineage>
        <taxon>Bacteria</taxon>
        <taxon>Pseudomonadati</taxon>
        <taxon>Bacteroidota</taxon>
        <taxon>Sphingobacteriia</taxon>
        <taxon>Sphingobacteriales</taxon>
        <taxon>Sphingobacteriaceae</taxon>
        <taxon>Pedobacter</taxon>
    </lineage>
</organism>
<accession>A0A1W2EHY4</accession>
<evidence type="ECO:0000313" key="1">
    <source>
        <dbReference type="EMBL" id="SMD09319.1"/>
    </source>
</evidence>
<keyword evidence="2" id="KW-1185">Reference proteome</keyword>
<dbReference type="RefSeq" id="WP_084291123.1">
    <property type="nucleotide sequence ID" value="NZ_FWYB01000012.1"/>
</dbReference>
<dbReference type="AlphaFoldDB" id="A0A1W2EHY4"/>
<name>A0A1W2EHY4_9SPHI</name>
<dbReference type="OrthoDB" id="770167at2"/>
<gene>
    <name evidence="1" type="ORF">SAMN04488101_112115</name>
</gene>
<reference evidence="1 2" key="1">
    <citation type="submission" date="2017-04" db="EMBL/GenBank/DDBJ databases">
        <authorList>
            <person name="Afonso C.L."/>
            <person name="Miller P.J."/>
            <person name="Scott M.A."/>
            <person name="Spackman E."/>
            <person name="Goraichik I."/>
            <person name="Dimitrov K.M."/>
            <person name="Suarez D.L."/>
            <person name="Swayne D.E."/>
        </authorList>
    </citation>
    <scope>NUCLEOTIDE SEQUENCE [LARGE SCALE GENOMIC DNA]</scope>
    <source>
        <strain evidence="1 2">DSM 19625</strain>
    </source>
</reference>
<dbReference type="Proteomes" id="UP000192678">
    <property type="component" value="Unassembled WGS sequence"/>
</dbReference>
<dbReference type="STRING" id="475255.SAMN04488101_112115"/>
<sequence length="118" mass="13570">MSLKTLIDSILKEKHRSLSWLAVSMGKTFDGLRLSLINESIKYKDLLLMAKILEVPAKNFFEGNEEDFMAVPNLISESVHEYGDYRLSIKNYTELVSTLKDQINDKERIITLMSKAQN</sequence>
<protein>
    <recommendedName>
        <fullName evidence="3">HTH cro/C1-type domain-containing protein</fullName>
    </recommendedName>
</protein>
<dbReference type="EMBL" id="FWYB01000012">
    <property type="protein sequence ID" value="SMD09319.1"/>
    <property type="molecule type" value="Genomic_DNA"/>
</dbReference>